<evidence type="ECO:0000256" key="5">
    <source>
        <dbReference type="ARBA" id="ARBA00022679"/>
    </source>
</evidence>
<comment type="caution">
    <text evidence="10">The sequence shown here is derived from an EMBL/GenBank/DDBJ whole genome shotgun (WGS) entry which is preliminary data.</text>
</comment>
<dbReference type="CDD" id="cd04194">
    <property type="entry name" value="GT8_A4GalT_like"/>
    <property type="match status" value="1"/>
</dbReference>
<keyword evidence="4" id="KW-0328">Glycosyltransferase</keyword>
<accession>A0ABT9Y6U6</accession>
<keyword evidence="8" id="KW-0448">Lipopolysaccharide biosynthesis</keyword>
<dbReference type="Pfam" id="PF08437">
    <property type="entry name" value="Glyco_transf_8C"/>
    <property type="match status" value="1"/>
</dbReference>
<dbReference type="SUPFAM" id="SSF53448">
    <property type="entry name" value="Nucleotide-diphospho-sugar transferases"/>
    <property type="match status" value="1"/>
</dbReference>
<evidence type="ECO:0000313" key="11">
    <source>
        <dbReference type="Proteomes" id="UP001239167"/>
    </source>
</evidence>
<reference evidence="10 11" key="1">
    <citation type="submission" date="2023-07" db="EMBL/GenBank/DDBJ databases">
        <title>Genomic Encyclopedia of Type Strains, Phase IV (KMG-IV): sequencing the most valuable type-strain genomes for metagenomic binning, comparative biology and taxonomic classification.</title>
        <authorList>
            <person name="Goeker M."/>
        </authorList>
    </citation>
    <scope>NUCLEOTIDE SEQUENCE [LARGE SCALE GENOMIC DNA]</scope>
    <source>
        <strain evidence="10 11">DSM 16980</strain>
    </source>
</reference>
<dbReference type="InterPro" id="IPR050748">
    <property type="entry name" value="Glycosyltrans_8_dom-fam"/>
</dbReference>
<dbReference type="PANTHER" id="PTHR13778:SF47">
    <property type="entry name" value="LIPOPOLYSACCHARIDE 1,3-GALACTOSYLTRANSFERASE"/>
    <property type="match status" value="1"/>
</dbReference>
<dbReference type="InterPro" id="IPR002495">
    <property type="entry name" value="Glyco_trans_8"/>
</dbReference>
<keyword evidence="5" id="KW-0808">Transferase</keyword>
<evidence type="ECO:0000256" key="1">
    <source>
        <dbReference type="ARBA" id="ARBA00001946"/>
    </source>
</evidence>
<evidence type="ECO:0000256" key="8">
    <source>
        <dbReference type="ARBA" id="ARBA00022985"/>
    </source>
</evidence>
<evidence type="ECO:0000256" key="3">
    <source>
        <dbReference type="ARBA" id="ARBA00006351"/>
    </source>
</evidence>
<evidence type="ECO:0000256" key="7">
    <source>
        <dbReference type="ARBA" id="ARBA00022842"/>
    </source>
</evidence>
<dbReference type="Proteomes" id="UP001239167">
    <property type="component" value="Unassembled WGS sequence"/>
</dbReference>
<dbReference type="InterPro" id="IPR029044">
    <property type="entry name" value="Nucleotide-diphossugar_trans"/>
</dbReference>
<evidence type="ECO:0000259" key="9">
    <source>
        <dbReference type="Pfam" id="PF08437"/>
    </source>
</evidence>
<evidence type="ECO:0000313" key="10">
    <source>
        <dbReference type="EMBL" id="MDQ0203454.1"/>
    </source>
</evidence>
<gene>
    <name evidence="10" type="ORF">J2S01_001170</name>
</gene>
<feature type="domain" description="Glycosyl transferase family 8 C-terminal" evidence="9">
    <location>
        <begin position="267"/>
        <end position="305"/>
    </location>
</feature>
<sequence>MDFFSNIIKAKKNIANDVSIRTGMNIAFGIDAEFALGMGVLMTSIVKNNPGTNIVFHIFTDKLNSADINCLALLGQEYKTVAVYIYYIDGDKFSHLPILFTWSKAIYYRFIICGELQNKTDKCLYLDSDILCLQPLKKLFQIDLDGVISAVAADYDFMTGYAKKNLGFTGEKYFNSGMMLINVDEWNKNHISEQSITMLQQKSNFKFYDQDVLNMLLADKILFLPHCYNMIYHLADMNENPADDTVFLHYSGSVKPWQSWGQFHFLTSLWIKYQMMSPWKAVSIQNPNTYKQAKFMARTMKKTGNFKGWLKWSCLYGLWKLRKKI</sequence>
<dbReference type="Gene3D" id="3.90.550.10">
    <property type="entry name" value="Spore Coat Polysaccharide Biosynthesis Protein SpsA, Chain A"/>
    <property type="match status" value="1"/>
</dbReference>
<keyword evidence="6" id="KW-0479">Metal-binding</keyword>
<dbReference type="EMBL" id="JAUSUE010000006">
    <property type="protein sequence ID" value="MDQ0203454.1"/>
    <property type="molecule type" value="Genomic_DNA"/>
</dbReference>
<protein>
    <submittedName>
        <fullName evidence="10">Lipopolysaccharide biosynthesis glycosyltransferase</fullName>
    </submittedName>
</protein>
<comment type="pathway">
    <text evidence="2">Bacterial outer membrane biogenesis; LPS core biosynthesis.</text>
</comment>
<keyword evidence="11" id="KW-1185">Reference proteome</keyword>
<comment type="cofactor">
    <cofactor evidence="1">
        <name>Mg(2+)</name>
        <dbReference type="ChEBI" id="CHEBI:18420"/>
    </cofactor>
</comment>
<dbReference type="Pfam" id="PF01501">
    <property type="entry name" value="Glyco_transf_8"/>
    <property type="match status" value="1"/>
</dbReference>
<proteinExistence type="inferred from homology"/>
<dbReference type="RefSeq" id="WP_307223496.1">
    <property type="nucleotide sequence ID" value="NZ_CP116940.1"/>
</dbReference>
<comment type="similarity">
    <text evidence="3">Belongs to the glycosyltransferase 8 family.</text>
</comment>
<name>A0ABT9Y6U6_9FIRM</name>
<evidence type="ECO:0000256" key="4">
    <source>
        <dbReference type="ARBA" id="ARBA00022676"/>
    </source>
</evidence>
<dbReference type="InterPro" id="IPR013645">
    <property type="entry name" value="Glyco_transf_8N"/>
</dbReference>
<organism evidence="10 11">
    <name type="scientific">Pectinatus haikarae</name>
    <dbReference type="NCBI Taxonomy" id="349096"/>
    <lineage>
        <taxon>Bacteria</taxon>
        <taxon>Bacillati</taxon>
        <taxon>Bacillota</taxon>
        <taxon>Negativicutes</taxon>
        <taxon>Selenomonadales</taxon>
        <taxon>Selenomonadaceae</taxon>
        <taxon>Pectinatus</taxon>
    </lineage>
</organism>
<dbReference type="PANTHER" id="PTHR13778">
    <property type="entry name" value="GLYCOSYLTRANSFERASE 8 DOMAIN-CONTAINING PROTEIN"/>
    <property type="match status" value="1"/>
</dbReference>
<evidence type="ECO:0000256" key="2">
    <source>
        <dbReference type="ARBA" id="ARBA00004713"/>
    </source>
</evidence>
<keyword evidence="7" id="KW-0460">Magnesium</keyword>
<evidence type="ECO:0000256" key="6">
    <source>
        <dbReference type="ARBA" id="ARBA00022723"/>
    </source>
</evidence>